<organism evidence="9 10">
    <name type="scientific">Aeromonas veronii</name>
    <dbReference type="NCBI Taxonomy" id="654"/>
    <lineage>
        <taxon>Bacteria</taxon>
        <taxon>Pseudomonadati</taxon>
        <taxon>Pseudomonadota</taxon>
        <taxon>Gammaproteobacteria</taxon>
        <taxon>Aeromonadales</taxon>
        <taxon>Aeromonadaceae</taxon>
        <taxon>Aeromonas</taxon>
    </lineage>
</organism>
<dbReference type="SUPFAM" id="SSF46689">
    <property type="entry name" value="Homeodomain-like"/>
    <property type="match status" value="1"/>
</dbReference>
<evidence type="ECO:0000256" key="1">
    <source>
        <dbReference type="ARBA" id="ARBA00022741"/>
    </source>
</evidence>
<evidence type="ECO:0000259" key="8">
    <source>
        <dbReference type="PROSITE" id="PS50110"/>
    </source>
</evidence>
<dbReference type="CDD" id="cd00009">
    <property type="entry name" value="AAA"/>
    <property type="match status" value="1"/>
</dbReference>
<dbReference type="GO" id="GO:0043565">
    <property type="term" value="F:sequence-specific DNA binding"/>
    <property type="evidence" value="ECO:0007669"/>
    <property type="project" value="InterPro"/>
</dbReference>
<keyword evidence="5" id="KW-0804">Transcription</keyword>
<protein>
    <submittedName>
        <fullName evidence="9">Sigma-54-dependent Fis family transcriptional regulator</fullName>
    </submittedName>
</protein>
<dbReference type="InterPro" id="IPR003593">
    <property type="entry name" value="AAA+_ATPase"/>
</dbReference>
<keyword evidence="6" id="KW-0597">Phosphoprotein</keyword>
<dbReference type="Pfam" id="PF00158">
    <property type="entry name" value="Sigma54_activat"/>
    <property type="match status" value="1"/>
</dbReference>
<proteinExistence type="predicted"/>
<name>A0A4S5CMS0_AERVE</name>
<dbReference type="Pfam" id="PF00072">
    <property type="entry name" value="Response_reg"/>
    <property type="match status" value="1"/>
</dbReference>
<dbReference type="PROSITE" id="PS50045">
    <property type="entry name" value="SIGMA54_INTERACT_4"/>
    <property type="match status" value="1"/>
</dbReference>
<dbReference type="EMBL" id="SSUX01000005">
    <property type="protein sequence ID" value="THJ45815.1"/>
    <property type="molecule type" value="Genomic_DNA"/>
</dbReference>
<dbReference type="PROSITE" id="PS00676">
    <property type="entry name" value="SIGMA54_INTERACT_2"/>
    <property type="match status" value="1"/>
</dbReference>
<sequence>MSSGLPINTAIGLCGDSLAGPHILLIQPLIVAENEVEKILSKEGIRVSSVNSVKQSKGIIADGNVNLILLDMDAMTELGPRILREFEGLDCVIMVNEHQATIAAEAMCAGAVDYIVKPFCPQQLLDAVRGALRLRQAIPNLIAVSPMSLQVLQLARRAAKTSATILIGGESGTGKERLARYIHEMSVRAEKPFLAINCAAIPEAMLESILFGHNKGAFTGAVSAQPGKFELAQGGTLLLDEISELPLNLQAKLLRVLQEKEVERLGSNQTIALDVRIIAASNKDLRKLVACGLFREDLFYRLDVLPMNWPALRERPEDIIPLANYFIERYASQQGYRLSERACQLLLSYEWPGNVRELDNVIQRSLIMARGLHIQSVDLMLPNCILPEETVAADTWHAPEGLSETRRHAEFQFVLETLRRFRGHRTRTADALGMTTRALRYKLAAMREQGIDIEQQIQAEG</sequence>
<dbReference type="RefSeq" id="WP_052200061.1">
    <property type="nucleotide sequence ID" value="NZ_NKVZ01000043.1"/>
</dbReference>
<dbReference type="AlphaFoldDB" id="A0A4S5CMS0"/>
<dbReference type="Proteomes" id="UP000309618">
    <property type="component" value="Unassembled WGS sequence"/>
</dbReference>
<reference evidence="9 10" key="1">
    <citation type="submission" date="2019-04" db="EMBL/GenBank/DDBJ databases">
        <title>Comparative genomics of Aeromonas veronii strains pathogenic to fish.</title>
        <authorList>
            <person name="Cascarano M.C."/>
            <person name="Smyrli M."/>
            <person name="Katharios P."/>
        </authorList>
    </citation>
    <scope>NUCLEOTIDE SEQUENCE [LARGE SCALE GENOMIC DNA]</scope>
    <source>
        <strain evidence="9 10">XU1</strain>
    </source>
</reference>
<feature type="domain" description="Response regulatory" evidence="8">
    <location>
        <begin position="22"/>
        <end position="132"/>
    </location>
</feature>
<dbReference type="GO" id="GO:0006355">
    <property type="term" value="P:regulation of DNA-templated transcription"/>
    <property type="evidence" value="ECO:0007669"/>
    <property type="project" value="InterPro"/>
</dbReference>
<dbReference type="PANTHER" id="PTHR32071:SF21">
    <property type="entry name" value="TRANSCRIPTIONAL REGULATORY PROTEIN FLGR"/>
    <property type="match status" value="1"/>
</dbReference>
<evidence type="ECO:0000313" key="9">
    <source>
        <dbReference type="EMBL" id="THJ45815.1"/>
    </source>
</evidence>
<dbReference type="InterPro" id="IPR025943">
    <property type="entry name" value="Sigma_54_int_dom_ATP-bd_2"/>
</dbReference>
<dbReference type="PROSITE" id="PS50110">
    <property type="entry name" value="RESPONSE_REGULATORY"/>
    <property type="match status" value="1"/>
</dbReference>
<accession>A0A4S5CMS0</accession>
<dbReference type="Pfam" id="PF25601">
    <property type="entry name" value="AAA_lid_14"/>
    <property type="match status" value="1"/>
</dbReference>
<dbReference type="PANTHER" id="PTHR32071">
    <property type="entry name" value="TRANSCRIPTIONAL REGULATORY PROTEIN"/>
    <property type="match status" value="1"/>
</dbReference>
<dbReference type="Gene3D" id="1.10.8.60">
    <property type="match status" value="1"/>
</dbReference>
<keyword evidence="4" id="KW-0238">DNA-binding</keyword>
<dbReference type="FunFam" id="3.40.50.300:FF:000006">
    <property type="entry name" value="DNA-binding transcriptional regulator NtrC"/>
    <property type="match status" value="1"/>
</dbReference>
<dbReference type="InterPro" id="IPR002078">
    <property type="entry name" value="Sigma_54_int"/>
</dbReference>
<dbReference type="InterPro" id="IPR011006">
    <property type="entry name" value="CheY-like_superfamily"/>
</dbReference>
<feature type="modified residue" description="4-aspartylphosphate" evidence="6">
    <location>
        <position position="71"/>
    </location>
</feature>
<evidence type="ECO:0000256" key="4">
    <source>
        <dbReference type="ARBA" id="ARBA00023125"/>
    </source>
</evidence>
<dbReference type="GO" id="GO:0005524">
    <property type="term" value="F:ATP binding"/>
    <property type="evidence" value="ECO:0007669"/>
    <property type="project" value="UniProtKB-KW"/>
</dbReference>
<dbReference type="SUPFAM" id="SSF52540">
    <property type="entry name" value="P-loop containing nucleoside triphosphate hydrolases"/>
    <property type="match status" value="1"/>
</dbReference>
<evidence type="ECO:0000259" key="7">
    <source>
        <dbReference type="PROSITE" id="PS50045"/>
    </source>
</evidence>
<evidence type="ECO:0000256" key="2">
    <source>
        <dbReference type="ARBA" id="ARBA00022840"/>
    </source>
</evidence>
<evidence type="ECO:0000256" key="5">
    <source>
        <dbReference type="ARBA" id="ARBA00023163"/>
    </source>
</evidence>
<dbReference type="InterPro" id="IPR001789">
    <property type="entry name" value="Sig_transdc_resp-reg_receiver"/>
</dbReference>
<keyword evidence="1" id="KW-0547">Nucleotide-binding</keyword>
<dbReference type="Gene3D" id="1.10.10.60">
    <property type="entry name" value="Homeodomain-like"/>
    <property type="match status" value="1"/>
</dbReference>
<gene>
    <name evidence="9" type="ORF">E8Q35_09055</name>
</gene>
<dbReference type="InterPro" id="IPR025662">
    <property type="entry name" value="Sigma_54_int_dom_ATP-bd_1"/>
</dbReference>
<feature type="domain" description="Sigma-54 factor interaction" evidence="7">
    <location>
        <begin position="141"/>
        <end position="367"/>
    </location>
</feature>
<dbReference type="InterPro" id="IPR027417">
    <property type="entry name" value="P-loop_NTPase"/>
</dbReference>
<dbReference type="PROSITE" id="PS00675">
    <property type="entry name" value="SIGMA54_INTERACT_1"/>
    <property type="match status" value="1"/>
</dbReference>
<comment type="caution">
    <text evidence="9">The sequence shown here is derived from an EMBL/GenBank/DDBJ whole genome shotgun (WGS) entry which is preliminary data.</text>
</comment>
<dbReference type="SMART" id="SM00382">
    <property type="entry name" value="AAA"/>
    <property type="match status" value="1"/>
</dbReference>
<evidence type="ECO:0000256" key="3">
    <source>
        <dbReference type="ARBA" id="ARBA00023015"/>
    </source>
</evidence>
<dbReference type="Gene3D" id="3.40.50.2300">
    <property type="match status" value="1"/>
</dbReference>
<dbReference type="SUPFAM" id="SSF52172">
    <property type="entry name" value="CheY-like"/>
    <property type="match status" value="1"/>
</dbReference>
<dbReference type="InterPro" id="IPR025944">
    <property type="entry name" value="Sigma_54_int_dom_CS"/>
</dbReference>
<dbReference type="InterPro" id="IPR058031">
    <property type="entry name" value="AAA_lid_NorR"/>
</dbReference>
<dbReference type="PROSITE" id="PS00688">
    <property type="entry name" value="SIGMA54_INTERACT_3"/>
    <property type="match status" value="1"/>
</dbReference>
<dbReference type="GO" id="GO:0000160">
    <property type="term" value="P:phosphorelay signal transduction system"/>
    <property type="evidence" value="ECO:0007669"/>
    <property type="project" value="InterPro"/>
</dbReference>
<keyword evidence="3" id="KW-0805">Transcription regulation</keyword>
<dbReference type="SMART" id="SM00448">
    <property type="entry name" value="REC"/>
    <property type="match status" value="1"/>
</dbReference>
<keyword evidence="2" id="KW-0067">ATP-binding</keyword>
<dbReference type="InterPro" id="IPR009057">
    <property type="entry name" value="Homeodomain-like_sf"/>
</dbReference>
<evidence type="ECO:0000256" key="6">
    <source>
        <dbReference type="PROSITE-ProRule" id="PRU00169"/>
    </source>
</evidence>
<dbReference type="InterPro" id="IPR002197">
    <property type="entry name" value="HTH_Fis"/>
</dbReference>
<dbReference type="Pfam" id="PF02954">
    <property type="entry name" value="HTH_8"/>
    <property type="match status" value="1"/>
</dbReference>
<evidence type="ECO:0000313" key="10">
    <source>
        <dbReference type="Proteomes" id="UP000309618"/>
    </source>
</evidence>
<dbReference type="Gene3D" id="3.40.50.300">
    <property type="entry name" value="P-loop containing nucleotide triphosphate hydrolases"/>
    <property type="match status" value="1"/>
</dbReference>